<accession>A0A1G7LFF1</accession>
<dbReference type="AlphaFoldDB" id="A0A1G7LFF1"/>
<proteinExistence type="predicted"/>
<keyword evidence="3" id="KW-1185">Reference proteome</keyword>
<feature type="transmembrane region" description="Helical" evidence="1">
    <location>
        <begin position="12"/>
        <end position="28"/>
    </location>
</feature>
<dbReference type="Proteomes" id="UP000199072">
    <property type="component" value="Unassembled WGS sequence"/>
</dbReference>
<dbReference type="RefSeq" id="WP_091155743.1">
    <property type="nucleotide sequence ID" value="NZ_FNAI01000018.1"/>
</dbReference>
<name>A0A1G7LFF1_9SPHI</name>
<reference evidence="2" key="1">
    <citation type="submission" date="2016-10" db="EMBL/GenBank/DDBJ databases">
        <authorList>
            <person name="de Groot N.N."/>
        </authorList>
    </citation>
    <scope>NUCLEOTIDE SEQUENCE [LARGE SCALE GENOMIC DNA]</scope>
    <source>
        <strain evidence="2">47C3B</strain>
    </source>
</reference>
<evidence type="ECO:0000313" key="3">
    <source>
        <dbReference type="Proteomes" id="UP000199072"/>
    </source>
</evidence>
<gene>
    <name evidence="2" type="ORF">SAMN05216464_118132</name>
</gene>
<protein>
    <submittedName>
        <fullName evidence="2">Uncharacterized protein</fullName>
    </submittedName>
</protein>
<organism evidence="2 3">
    <name type="scientific">Mucilaginibacter pineti</name>
    <dbReference type="NCBI Taxonomy" id="1391627"/>
    <lineage>
        <taxon>Bacteria</taxon>
        <taxon>Pseudomonadati</taxon>
        <taxon>Bacteroidota</taxon>
        <taxon>Sphingobacteriia</taxon>
        <taxon>Sphingobacteriales</taxon>
        <taxon>Sphingobacteriaceae</taxon>
        <taxon>Mucilaginibacter</taxon>
    </lineage>
</organism>
<sequence length="317" mass="35462">MNKKSQQMITANRLPLMIFFVFIIAIYGCKGDHQNLGSLQQATTAPVQATMISDKSNKTAAIKPYYTVRYASQNCNFLICINDVPVFTHTDGGAINSEMPINHLILHSGSQKIKYVLLPLNGQTSLHIKSSLDIKIIKSDADDISNSTDVATFKTLSATQPKQSQLQEIQQFNAAVPYQVEGWQHGADLQGAPSVHSELLHAYQDILRVIKAKNFTQLKKYFALKVKEADIATYSDDSSTAEDWKEFTDYLSKPGAHFTLDTANSKLYVFGDGKLVTLLTPNRQSALRIYDPKDKSEYLLPLYFYRKSAGQPLTLIR</sequence>
<keyword evidence="1" id="KW-0472">Membrane</keyword>
<evidence type="ECO:0000313" key="2">
    <source>
        <dbReference type="EMBL" id="SDF47699.1"/>
    </source>
</evidence>
<evidence type="ECO:0000256" key="1">
    <source>
        <dbReference type="SAM" id="Phobius"/>
    </source>
</evidence>
<dbReference type="EMBL" id="FNAI01000018">
    <property type="protein sequence ID" value="SDF47699.1"/>
    <property type="molecule type" value="Genomic_DNA"/>
</dbReference>
<dbReference type="PROSITE" id="PS51257">
    <property type="entry name" value="PROKAR_LIPOPROTEIN"/>
    <property type="match status" value="1"/>
</dbReference>
<keyword evidence="1" id="KW-1133">Transmembrane helix</keyword>
<keyword evidence="1" id="KW-0812">Transmembrane</keyword>